<comment type="caution">
    <text evidence="1">The sequence shown here is derived from an EMBL/GenBank/DDBJ whole genome shotgun (WGS) entry which is preliminary data.</text>
</comment>
<accession>A0A834KP23</accession>
<proteinExistence type="predicted"/>
<dbReference type="AlphaFoldDB" id="A0A834KP23"/>
<evidence type="ECO:0000313" key="2">
    <source>
        <dbReference type="Proteomes" id="UP000617340"/>
    </source>
</evidence>
<dbReference type="Proteomes" id="UP000617340">
    <property type="component" value="Unassembled WGS sequence"/>
</dbReference>
<reference evidence="1" key="1">
    <citation type="journal article" date="2020" name="G3 (Bethesda)">
        <title>High-Quality Assemblies for Three Invasive Social Wasps from the &lt;i&gt;Vespula&lt;/i&gt; Genus.</title>
        <authorList>
            <person name="Harrop T.W.R."/>
            <person name="Guhlin J."/>
            <person name="McLaughlin G.M."/>
            <person name="Permina E."/>
            <person name="Stockwell P."/>
            <person name="Gilligan J."/>
            <person name="Le Lec M.F."/>
            <person name="Gruber M.A.M."/>
            <person name="Quinn O."/>
            <person name="Lovegrove M."/>
            <person name="Duncan E.J."/>
            <person name="Remnant E.J."/>
            <person name="Van Eeckhoven J."/>
            <person name="Graham B."/>
            <person name="Knapp R.A."/>
            <person name="Langford K.W."/>
            <person name="Kronenberg Z."/>
            <person name="Press M.O."/>
            <person name="Eacker S.M."/>
            <person name="Wilson-Rankin E.E."/>
            <person name="Purcell J."/>
            <person name="Lester P.J."/>
            <person name="Dearden P.K."/>
        </authorList>
    </citation>
    <scope>NUCLEOTIDE SEQUENCE</scope>
    <source>
        <strain evidence="1">Linc-1</strain>
    </source>
</reference>
<keyword evidence="2" id="KW-1185">Reference proteome</keyword>
<sequence length="112" mass="12864">MKSLSVVSETSPWKEFNRAENGSGAKYGLPNDSCERRWYAERNGDVTTAIVVTFIAEPKVQGAERTESKDYVLAYFFELHAGKFHRELRTRKRRDLMPVNISGNLKRSSLHE</sequence>
<dbReference type="EMBL" id="JACSDZ010000003">
    <property type="protein sequence ID" value="KAF7410316.1"/>
    <property type="molecule type" value="Genomic_DNA"/>
</dbReference>
<name>A0A834KP23_VESGE</name>
<protein>
    <submittedName>
        <fullName evidence="1">Uncharacterized protein</fullName>
    </submittedName>
</protein>
<gene>
    <name evidence="1" type="ORF">HZH68_004697</name>
</gene>
<evidence type="ECO:0000313" key="1">
    <source>
        <dbReference type="EMBL" id="KAF7410316.1"/>
    </source>
</evidence>
<organism evidence="1 2">
    <name type="scientific">Vespula germanica</name>
    <name type="common">German yellow jacket</name>
    <name type="synonym">Paravespula germanica</name>
    <dbReference type="NCBI Taxonomy" id="30212"/>
    <lineage>
        <taxon>Eukaryota</taxon>
        <taxon>Metazoa</taxon>
        <taxon>Ecdysozoa</taxon>
        <taxon>Arthropoda</taxon>
        <taxon>Hexapoda</taxon>
        <taxon>Insecta</taxon>
        <taxon>Pterygota</taxon>
        <taxon>Neoptera</taxon>
        <taxon>Endopterygota</taxon>
        <taxon>Hymenoptera</taxon>
        <taxon>Apocrita</taxon>
        <taxon>Aculeata</taxon>
        <taxon>Vespoidea</taxon>
        <taxon>Vespidae</taxon>
        <taxon>Vespinae</taxon>
        <taxon>Vespula</taxon>
    </lineage>
</organism>